<dbReference type="InterPro" id="IPR007110">
    <property type="entry name" value="Ig-like_dom"/>
</dbReference>
<accession>A0AAV3A7F2</accession>
<feature type="signal peptide" evidence="4">
    <location>
        <begin position="1"/>
        <end position="17"/>
    </location>
</feature>
<keyword evidence="1" id="KW-0391">Immunity</keyword>
<keyword evidence="2" id="KW-1064">Adaptive immunity</keyword>
<keyword evidence="3" id="KW-1280">Immunoglobulin</keyword>
<dbReference type="InterPro" id="IPR013783">
    <property type="entry name" value="Ig-like_fold"/>
</dbReference>
<dbReference type="InterPro" id="IPR050199">
    <property type="entry name" value="IgHV"/>
</dbReference>
<sequence length="120" mass="13589">MDTFLIFLLIFPMSALSQTLSEFGPGIVKSSQQLKMTCTVSGFGLTNYHVHWVRQFPDGKMEWLGAAWATQGIAYADSMKNRATITKDNSKKEVYLQINTMETKDSGKYYCARDTKTELN</sequence>
<evidence type="ECO:0000313" key="6">
    <source>
        <dbReference type="EMBL" id="DBA22539.1"/>
    </source>
</evidence>
<dbReference type="AlphaFoldDB" id="A0AAV3A7F2"/>
<proteinExistence type="predicted"/>
<dbReference type="SUPFAM" id="SSF48726">
    <property type="entry name" value="Immunoglobulin"/>
    <property type="match status" value="1"/>
</dbReference>
<reference evidence="6" key="1">
    <citation type="thesis" date="2020" institute="ProQuest LLC" country="789 East Eisenhower Parkway, Ann Arbor, MI, USA">
        <title>Comparative Genomics and Chromosome Evolution.</title>
        <authorList>
            <person name="Mudd A.B."/>
        </authorList>
    </citation>
    <scope>NUCLEOTIDE SEQUENCE</scope>
    <source>
        <strain evidence="6">1538</strain>
        <tissue evidence="6">Blood</tissue>
    </source>
</reference>
<dbReference type="PANTHER" id="PTHR23266">
    <property type="entry name" value="IMMUNOGLOBULIN HEAVY CHAIN"/>
    <property type="match status" value="1"/>
</dbReference>
<evidence type="ECO:0000256" key="3">
    <source>
        <dbReference type="ARBA" id="ARBA00043265"/>
    </source>
</evidence>
<dbReference type="GO" id="GO:0002250">
    <property type="term" value="P:adaptive immune response"/>
    <property type="evidence" value="ECO:0007669"/>
    <property type="project" value="UniProtKB-KW"/>
</dbReference>
<organism evidence="6 7">
    <name type="scientific">Pyxicephalus adspersus</name>
    <name type="common">African bullfrog</name>
    <dbReference type="NCBI Taxonomy" id="30357"/>
    <lineage>
        <taxon>Eukaryota</taxon>
        <taxon>Metazoa</taxon>
        <taxon>Chordata</taxon>
        <taxon>Craniata</taxon>
        <taxon>Vertebrata</taxon>
        <taxon>Euteleostomi</taxon>
        <taxon>Amphibia</taxon>
        <taxon>Batrachia</taxon>
        <taxon>Anura</taxon>
        <taxon>Neobatrachia</taxon>
        <taxon>Ranoidea</taxon>
        <taxon>Pyxicephalidae</taxon>
        <taxon>Pyxicephalinae</taxon>
        <taxon>Pyxicephalus</taxon>
    </lineage>
</organism>
<evidence type="ECO:0000259" key="5">
    <source>
        <dbReference type="PROSITE" id="PS50835"/>
    </source>
</evidence>
<evidence type="ECO:0000256" key="1">
    <source>
        <dbReference type="ARBA" id="ARBA00022859"/>
    </source>
</evidence>
<evidence type="ECO:0000313" key="7">
    <source>
        <dbReference type="Proteomes" id="UP001181693"/>
    </source>
</evidence>
<name>A0AAV3A7F2_PYXAD</name>
<dbReference type="GO" id="GO:0005576">
    <property type="term" value="C:extracellular region"/>
    <property type="evidence" value="ECO:0007669"/>
    <property type="project" value="UniProtKB-ARBA"/>
</dbReference>
<dbReference type="PROSITE" id="PS50835">
    <property type="entry name" value="IG_LIKE"/>
    <property type="match status" value="1"/>
</dbReference>
<evidence type="ECO:0000256" key="2">
    <source>
        <dbReference type="ARBA" id="ARBA00023130"/>
    </source>
</evidence>
<feature type="domain" description="Ig-like" evidence="5">
    <location>
        <begin position="12"/>
        <end position="120"/>
    </location>
</feature>
<dbReference type="EMBL" id="DYDO01000006">
    <property type="protein sequence ID" value="DBA22539.1"/>
    <property type="molecule type" value="Genomic_DNA"/>
</dbReference>
<dbReference type="Gene3D" id="2.60.40.10">
    <property type="entry name" value="Immunoglobulins"/>
    <property type="match status" value="1"/>
</dbReference>
<feature type="chain" id="PRO_5043965833" description="Ig-like domain-containing protein" evidence="4">
    <location>
        <begin position="18"/>
        <end position="120"/>
    </location>
</feature>
<comment type="caution">
    <text evidence="6">The sequence shown here is derived from an EMBL/GenBank/DDBJ whole genome shotgun (WGS) entry which is preliminary data.</text>
</comment>
<dbReference type="Proteomes" id="UP001181693">
    <property type="component" value="Unassembled WGS sequence"/>
</dbReference>
<dbReference type="InterPro" id="IPR013106">
    <property type="entry name" value="Ig_V-set"/>
</dbReference>
<evidence type="ECO:0000256" key="4">
    <source>
        <dbReference type="SAM" id="SignalP"/>
    </source>
</evidence>
<dbReference type="InterPro" id="IPR036179">
    <property type="entry name" value="Ig-like_dom_sf"/>
</dbReference>
<protein>
    <recommendedName>
        <fullName evidence="5">Ig-like domain-containing protein</fullName>
    </recommendedName>
</protein>
<keyword evidence="7" id="KW-1185">Reference proteome</keyword>
<dbReference type="SMART" id="SM00406">
    <property type="entry name" value="IGv"/>
    <property type="match status" value="1"/>
</dbReference>
<gene>
    <name evidence="6" type="ORF">GDO54_013558</name>
</gene>
<dbReference type="GO" id="GO:0019814">
    <property type="term" value="C:immunoglobulin complex"/>
    <property type="evidence" value="ECO:0007669"/>
    <property type="project" value="UniProtKB-KW"/>
</dbReference>
<dbReference type="Pfam" id="PF07686">
    <property type="entry name" value="V-set"/>
    <property type="match status" value="1"/>
</dbReference>
<keyword evidence="4" id="KW-0732">Signal</keyword>